<keyword evidence="1" id="KW-1133">Transmembrane helix</keyword>
<dbReference type="KEGG" id="gms:SOIL9_57440"/>
<sequence>MSSYAVYVGVGLLVSLYLLAKWRRRMFEEQFPPISDAEFLALCTPGTDPKVALKVRRIVADHFAVEYERVYPSTRFIEDLGAD</sequence>
<accession>A0A6P2CXP3</accession>
<evidence type="ECO:0000313" key="3">
    <source>
        <dbReference type="Proteomes" id="UP000464178"/>
    </source>
</evidence>
<evidence type="ECO:0008006" key="4">
    <source>
        <dbReference type="Google" id="ProtNLM"/>
    </source>
</evidence>
<name>A0A6P2CXP3_9BACT</name>
<dbReference type="Proteomes" id="UP000464178">
    <property type="component" value="Chromosome"/>
</dbReference>
<feature type="transmembrane region" description="Helical" evidence="1">
    <location>
        <begin position="6"/>
        <end position="22"/>
    </location>
</feature>
<evidence type="ECO:0000256" key="1">
    <source>
        <dbReference type="SAM" id="Phobius"/>
    </source>
</evidence>
<organism evidence="2 3">
    <name type="scientific">Gemmata massiliana</name>
    <dbReference type="NCBI Taxonomy" id="1210884"/>
    <lineage>
        <taxon>Bacteria</taxon>
        <taxon>Pseudomonadati</taxon>
        <taxon>Planctomycetota</taxon>
        <taxon>Planctomycetia</taxon>
        <taxon>Gemmatales</taxon>
        <taxon>Gemmataceae</taxon>
        <taxon>Gemmata</taxon>
    </lineage>
</organism>
<reference evidence="2 3" key="1">
    <citation type="submission" date="2019-05" db="EMBL/GenBank/DDBJ databases">
        <authorList>
            <consortium name="Science for Life Laboratories"/>
        </authorList>
    </citation>
    <scope>NUCLEOTIDE SEQUENCE [LARGE SCALE GENOMIC DNA]</scope>
    <source>
        <strain evidence="2">Soil9</strain>
    </source>
</reference>
<dbReference type="EMBL" id="LR593886">
    <property type="protein sequence ID" value="VTR91970.1"/>
    <property type="molecule type" value="Genomic_DNA"/>
</dbReference>
<gene>
    <name evidence="2" type="ORF">SOIL9_57440</name>
</gene>
<dbReference type="RefSeq" id="WP_162666900.1">
    <property type="nucleotide sequence ID" value="NZ_LR593886.1"/>
</dbReference>
<protein>
    <recommendedName>
        <fullName evidence="4">Carrier domain-containing protein</fullName>
    </recommendedName>
</protein>
<dbReference type="AlphaFoldDB" id="A0A6P2CXP3"/>
<keyword evidence="1" id="KW-0812">Transmembrane</keyword>
<proteinExistence type="predicted"/>
<keyword evidence="3" id="KW-1185">Reference proteome</keyword>
<keyword evidence="1" id="KW-0472">Membrane</keyword>
<evidence type="ECO:0000313" key="2">
    <source>
        <dbReference type="EMBL" id="VTR91970.1"/>
    </source>
</evidence>